<keyword evidence="1" id="KW-1133">Transmembrane helix</keyword>
<organism evidence="2">
    <name type="scientific">Chromera velia CCMP2878</name>
    <dbReference type="NCBI Taxonomy" id="1169474"/>
    <lineage>
        <taxon>Eukaryota</taxon>
        <taxon>Sar</taxon>
        <taxon>Alveolata</taxon>
        <taxon>Colpodellida</taxon>
        <taxon>Chromeraceae</taxon>
        <taxon>Chromera</taxon>
    </lineage>
</organism>
<gene>
    <name evidence="2" type="ORF">Cvel_24613</name>
</gene>
<evidence type="ECO:0000313" key="2">
    <source>
        <dbReference type="EMBL" id="CEM38471.1"/>
    </source>
</evidence>
<dbReference type="VEuPathDB" id="CryptoDB:Cvel_24613"/>
<feature type="transmembrane region" description="Helical" evidence="1">
    <location>
        <begin position="270"/>
        <end position="293"/>
    </location>
</feature>
<sequence>MESTHVKIDKGVTVPQLARADDSSITEVQTLDMKAMLSHHVDDLTCASPCPLSTLKQIVQTGPVSMDDATLLSSESVKLVGFDVFRIDKAICQSMEGYLTLEALLLGKRSGVLVESNFLPPSPGEIDISLEDEMRKWVGRAMKGYNSILDMDISGYGFYGETGFVPFLLAFMTGLPAMCLSVWLRLIQLKASGAAFCPCDAVVMLSMAASCGFLITMAVTNNNPDQSIHFPCALAGMGTLAVFEFSHAIYAVGALIVAVKRQGFVVLNMIRAACAVLYVVLPCLVPIFVYKWLDEPRIWTPDTPSTSPYEWTAVIFLFMYFLPLSLELGLNIHTPVTDGDSREPVLQSAV</sequence>
<keyword evidence="1" id="KW-0472">Membrane</keyword>
<feature type="transmembrane region" description="Helical" evidence="1">
    <location>
        <begin position="164"/>
        <end position="184"/>
    </location>
</feature>
<reference evidence="2" key="1">
    <citation type="submission" date="2014-11" db="EMBL/GenBank/DDBJ databases">
        <authorList>
            <person name="Otto D Thomas"/>
            <person name="Naeem Raeece"/>
        </authorList>
    </citation>
    <scope>NUCLEOTIDE SEQUENCE</scope>
</reference>
<keyword evidence="1" id="KW-0812">Transmembrane</keyword>
<accession>A0A0G4H421</accession>
<feature type="transmembrane region" description="Helical" evidence="1">
    <location>
        <begin position="228"/>
        <end position="258"/>
    </location>
</feature>
<feature type="transmembrane region" description="Helical" evidence="1">
    <location>
        <begin position="313"/>
        <end position="332"/>
    </location>
</feature>
<dbReference type="EMBL" id="CDMZ01001857">
    <property type="protein sequence ID" value="CEM38471.1"/>
    <property type="molecule type" value="Genomic_DNA"/>
</dbReference>
<protein>
    <submittedName>
        <fullName evidence="2">Uncharacterized protein</fullName>
    </submittedName>
</protein>
<proteinExistence type="predicted"/>
<feature type="transmembrane region" description="Helical" evidence="1">
    <location>
        <begin position="196"/>
        <end position="216"/>
    </location>
</feature>
<dbReference type="AlphaFoldDB" id="A0A0G4H421"/>
<evidence type="ECO:0000256" key="1">
    <source>
        <dbReference type="SAM" id="Phobius"/>
    </source>
</evidence>
<name>A0A0G4H421_9ALVE</name>